<evidence type="ECO:0000256" key="1">
    <source>
        <dbReference type="SAM" id="Phobius"/>
    </source>
</evidence>
<feature type="transmembrane region" description="Helical" evidence="1">
    <location>
        <begin position="45"/>
        <end position="66"/>
    </location>
</feature>
<proteinExistence type="predicted"/>
<dbReference type="AlphaFoldDB" id="A0A7D5NWC9"/>
<accession>A0A7D5NWC9</accession>
<sequence length="111" mass="12637">MMIRSDDITLLVPIEVRELTRALFDAGVEYEIPARDGLAFDSGEMHAYIDLIKYLSPFAYVLVAYIKRNSNKRFVMTLKNGNKIDISGHNAKDTERLLEKGATIRIKDDSE</sequence>
<evidence type="ECO:0000313" key="3">
    <source>
        <dbReference type="Proteomes" id="UP000042738"/>
    </source>
</evidence>
<reference evidence="2 3" key="1">
    <citation type="journal article" date="2014" name="Genome Announc.">
        <title>Whole-Genome Sequence of Serratia symbiotica Strain CWBI-2.3T, a Free-Living Symbiont of the Black Bean Aphid Aphis fabae.</title>
        <authorList>
            <person name="Foray V."/>
            <person name="Grigorescu A.S."/>
            <person name="Sabri A."/>
            <person name="Haubruge E."/>
            <person name="Lognay G."/>
            <person name="Francis F."/>
            <person name="Fauconnier M.L."/>
            <person name="Hance T."/>
            <person name="Thonart P."/>
        </authorList>
    </citation>
    <scope>NUCLEOTIDE SEQUENCE [LARGE SCALE GENOMIC DNA]</scope>
    <source>
        <strain evidence="2">CWBI-2.3</strain>
        <plasmid evidence="2 3">pSsAf2.3-1</plasmid>
    </source>
</reference>
<keyword evidence="2" id="KW-0614">Plasmid</keyword>
<organism evidence="2 3">
    <name type="scientific">Serratia symbiotica</name>
    <dbReference type="NCBI Taxonomy" id="138074"/>
    <lineage>
        <taxon>Bacteria</taxon>
        <taxon>Pseudomonadati</taxon>
        <taxon>Pseudomonadota</taxon>
        <taxon>Gammaproteobacteria</taxon>
        <taxon>Enterobacterales</taxon>
        <taxon>Yersiniaceae</taxon>
        <taxon>Serratia</taxon>
    </lineage>
</organism>
<keyword evidence="1" id="KW-0472">Membrane</keyword>
<gene>
    <name evidence="2" type="ORF">SYMBAF_16710</name>
</gene>
<keyword evidence="1" id="KW-0812">Transmembrane</keyword>
<dbReference type="EMBL" id="CP050856">
    <property type="protein sequence ID" value="QLH64465.1"/>
    <property type="molecule type" value="Genomic_DNA"/>
</dbReference>
<protein>
    <submittedName>
        <fullName evidence="2">Uncharacterized protein</fullName>
    </submittedName>
</protein>
<keyword evidence="1" id="KW-1133">Transmembrane helix</keyword>
<evidence type="ECO:0000313" key="2">
    <source>
        <dbReference type="EMBL" id="QLH64465.1"/>
    </source>
</evidence>
<dbReference type="GeneID" id="93738118"/>
<dbReference type="Proteomes" id="UP000042738">
    <property type="component" value="Plasmid pSsAf2.3-1"/>
</dbReference>
<dbReference type="RefSeq" id="WP_152609113.1">
    <property type="nucleotide sequence ID" value="NZ_CP050856.1"/>
</dbReference>
<name>A0A7D5NWC9_9GAMM</name>
<geneLocation type="plasmid" evidence="2 3">
    <name>pSsAf2.3-1</name>
</geneLocation>